<dbReference type="EMBL" id="VIGH01000008">
    <property type="protein sequence ID" value="TQF66361.1"/>
    <property type="molecule type" value="Genomic_DNA"/>
</dbReference>
<feature type="domain" description="DUF4440" evidence="1">
    <location>
        <begin position="11"/>
        <end position="123"/>
    </location>
</feature>
<dbReference type="Gene3D" id="3.10.450.50">
    <property type="match status" value="1"/>
</dbReference>
<evidence type="ECO:0000259" key="1">
    <source>
        <dbReference type="Pfam" id="PF14534"/>
    </source>
</evidence>
<dbReference type="RefSeq" id="WP_142101693.1">
    <property type="nucleotide sequence ID" value="NZ_VIGH01000008.1"/>
</dbReference>
<protein>
    <submittedName>
        <fullName evidence="2">SgcJ/EcaC family oxidoreductase</fullName>
    </submittedName>
</protein>
<organism evidence="2 3">
    <name type="scientific">Rhodococcus spelaei</name>
    <dbReference type="NCBI Taxonomy" id="2546320"/>
    <lineage>
        <taxon>Bacteria</taxon>
        <taxon>Bacillati</taxon>
        <taxon>Actinomycetota</taxon>
        <taxon>Actinomycetes</taxon>
        <taxon>Mycobacteriales</taxon>
        <taxon>Nocardiaceae</taxon>
        <taxon>Rhodococcus</taxon>
    </lineage>
</organism>
<dbReference type="InterPro" id="IPR027843">
    <property type="entry name" value="DUF4440"/>
</dbReference>
<gene>
    <name evidence="2" type="ORF">FK531_17795</name>
</gene>
<sequence length="153" mass="16799">MTTQDDTTALTEVMEQMSEAWGRNDADAYGASFTADATYVTFVGTYYSGRADIVACHRTLFAKFLKNTKLASEITDIRFYGPDTAVVTSRGDTYKGATPPKASKLSKVQSCTFVREGDGQWRIAAFQNTQRKPLMEAISFKTAPGTIPAAQRQ</sequence>
<evidence type="ECO:0000313" key="3">
    <source>
        <dbReference type="Proteomes" id="UP000316256"/>
    </source>
</evidence>
<dbReference type="Pfam" id="PF14534">
    <property type="entry name" value="DUF4440"/>
    <property type="match status" value="1"/>
</dbReference>
<dbReference type="OrthoDB" id="2887901at2"/>
<evidence type="ECO:0000313" key="2">
    <source>
        <dbReference type="EMBL" id="TQF66361.1"/>
    </source>
</evidence>
<dbReference type="InterPro" id="IPR011944">
    <property type="entry name" value="Steroid_delta5-4_isomerase"/>
</dbReference>
<dbReference type="InterPro" id="IPR032710">
    <property type="entry name" value="NTF2-like_dom_sf"/>
</dbReference>
<comment type="caution">
    <text evidence="2">The sequence shown here is derived from an EMBL/GenBank/DDBJ whole genome shotgun (WGS) entry which is preliminary data.</text>
</comment>
<dbReference type="NCBIfam" id="TIGR02246">
    <property type="entry name" value="SgcJ/EcaC family oxidoreductase"/>
    <property type="match status" value="1"/>
</dbReference>
<dbReference type="AlphaFoldDB" id="A0A541B223"/>
<reference evidence="2 3" key="1">
    <citation type="submission" date="2019-06" db="EMBL/GenBank/DDBJ databases">
        <title>Rhodococcus spaelei sp. nov., isolated from a cave.</title>
        <authorList>
            <person name="Lee S.D."/>
        </authorList>
    </citation>
    <scope>NUCLEOTIDE SEQUENCE [LARGE SCALE GENOMIC DNA]</scope>
    <source>
        <strain evidence="2 3">C9-5</strain>
    </source>
</reference>
<proteinExistence type="predicted"/>
<keyword evidence="3" id="KW-1185">Reference proteome</keyword>
<name>A0A541B223_9NOCA</name>
<dbReference type="Proteomes" id="UP000316256">
    <property type="component" value="Unassembled WGS sequence"/>
</dbReference>
<dbReference type="SUPFAM" id="SSF54427">
    <property type="entry name" value="NTF2-like"/>
    <property type="match status" value="1"/>
</dbReference>
<accession>A0A541B223</accession>